<evidence type="ECO:0000256" key="2">
    <source>
        <dbReference type="ARBA" id="ARBA00023235"/>
    </source>
</evidence>
<dbReference type="Pfam" id="PF00300">
    <property type="entry name" value="His_Phos_1"/>
    <property type="match status" value="1"/>
</dbReference>
<organism evidence="3 4">
    <name type="scientific">Aquibium pacificus</name>
    <dbReference type="NCBI Taxonomy" id="3153579"/>
    <lineage>
        <taxon>Bacteria</taxon>
        <taxon>Pseudomonadati</taxon>
        <taxon>Pseudomonadota</taxon>
        <taxon>Alphaproteobacteria</taxon>
        <taxon>Hyphomicrobiales</taxon>
        <taxon>Phyllobacteriaceae</taxon>
        <taxon>Aquibium</taxon>
    </lineage>
</organism>
<dbReference type="InterPro" id="IPR029033">
    <property type="entry name" value="His_PPase_superfam"/>
</dbReference>
<evidence type="ECO:0000313" key="3">
    <source>
        <dbReference type="EMBL" id="MEX0404221.1"/>
    </source>
</evidence>
<keyword evidence="4" id="KW-1185">Reference proteome</keyword>
<gene>
    <name evidence="3" type="ORF">ABGN05_00935</name>
</gene>
<dbReference type="EC" id="3.1.3.-" evidence="3"/>
<sequence length="200" mass="22792">MIKNTFYLVRHGQTRWNEEGRFQGRSDIPLSPEGRRQALGNARRLRAHLEADPAVAPGIEILSSPLARCTETMRVMADELGLPETARRIDPRLIEAGFGRWEGLTTHDVKARFPEERRLRKADRWRFTPQGGTSHEQTAADMRSLVEGLPVGRGFIFVSHSGNLRVMFAMLQRLDEAEAMRIPVPHDRVFAWDGERLQAI</sequence>
<dbReference type="PIRSF" id="PIRSF000709">
    <property type="entry name" value="6PFK_2-Ptase"/>
    <property type="match status" value="1"/>
</dbReference>
<dbReference type="InterPro" id="IPR050275">
    <property type="entry name" value="PGM_Phosphatase"/>
</dbReference>
<dbReference type="InterPro" id="IPR001345">
    <property type="entry name" value="PG/BPGM_mutase_AS"/>
</dbReference>
<evidence type="ECO:0000256" key="1">
    <source>
        <dbReference type="ARBA" id="ARBA00023152"/>
    </source>
</evidence>
<dbReference type="SUPFAM" id="SSF53254">
    <property type="entry name" value="Phosphoglycerate mutase-like"/>
    <property type="match status" value="1"/>
</dbReference>
<keyword evidence="3" id="KW-0378">Hydrolase</keyword>
<protein>
    <submittedName>
        <fullName evidence="3">Histidine phosphatase family protein</fullName>
        <ecNumber evidence="3">3.1.3.-</ecNumber>
    </submittedName>
</protein>
<evidence type="ECO:0000313" key="4">
    <source>
        <dbReference type="Proteomes" id="UP001556692"/>
    </source>
</evidence>
<dbReference type="GO" id="GO:0016787">
    <property type="term" value="F:hydrolase activity"/>
    <property type="evidence" value="ECO:0007669"/>
    <property type="project" value="UniProtKB-KW"/>
</dbReference>
<dbReference type="PROSITE" id="PS00175">
    <property type="entry name" value="PG_MUTASE"/>
    <property type="match status" value="1"/>
</dbReference>
<dbReference type="PANTHER" id="PTHR48100:SF1">
    <property type="entry name" value="HISTIDINE PHOSPHATASE FAMILY PROTEIN-RELATED"/>
    <property type="match status" value="1"/>
</dbReference>
<dbReference type="Proteomes" id="UP001556692">
    <property type="component" value="Unassembled WGS sequence"/>
</dbReference>
<proteinExistence type="predicted"/>
<dbReference type="SMART" id="SM00855">
    <property type="entry name" value="PGAM"/>
    <property type="match status" value="1"/>
</dbReference>
<reference evidence="3 4" key="1">
    <citation type="submission" date="2024-05" db="EMBL/GenBank/DDBJ databases">
        <authorList>
            <person name="Jiang F."/>
        </authorList>
    </citation>
    <scope>NUCLEOTIDE SEQUENCE [LARGE SCALE GENOMIC DNA]</scope>
    <source>
        <strain evidence="3 4">LZ166</strain>
    </source>
</reference>
<dbReference type="CDD" id="cd07067">
    <property type="entry name" value="HP_PGM_like"/>
    <property type="match status" value="1"/>
</dbReference>
<dbReference type="EMBL" id="JBDPGJ010000001">
    <property type="protein sequence ID" value="MEX0404221.1"/>
    <property type="molecule type" value="Genomic_DNA"/>
</dbReference>
<accession>A0ABV3SE94</accession>
<dbReference type="PANTHER" id="PTHR48100">
    <property type="entry name" value="BROAD-SPECIFICITY PHOSPHATASE YOR283W-RELATED"/>
    <property type="match status" value="1"/>
</dbReference>
<dbReference type="Gene3D" id="3.40.50.1240">
    <property type="entry name" value="Phosphoglycerate mutase-like"/>
    <property type="match status" value="1"/>
</dbReference>
<dbReference type="RefSeq" id="WP_367952118.1">
    <property type="nucleotide sequence ID" value="NZ_JBDPGJ010000001.1"/>
</dbReference>
<comment type="caution">
    <text evidence="3">The sequence shown here is derived from an EMBL/GenBank/DDBJ whole genome shotgun (WGS) entry which is preliminary data.</text>
</comment>
<name>A0ABV3SE94_9HYPH</name>
<keyword evidence="1" id="KW-0324">Glycolysis</keyword>
<dbReference type="InterPro" id="IPR013078">
    <property type="entry name" value="His_Pase_superF_clade-1"/>
</dbReference>
<keyword evidence="2" id="KW-0413">Isomerase</keyword>